<comment type="caution">
    <text evidence="3">The sequence shown here is derived from an EMBL/GenBank/DDBJ whole genome shotgun (WGS) entry which is preliminary data.</text>
</comment>
<protein>
    <submittedName>
        <fullName evidence="3">Dipeptidase D</fullName>
        <ecNumber evidence="3">3.4.13.-</ecNumber>
    </submittedName>
</protein>
<name>A0ABU1S5C7_9FLAO</name>
<dbReference type="RefSeq" id="WP_310008264.1">
    <property type="nucleotide sequence ID" value="NZ_JAVDTX010000006.1"/>
</dbReference>
<organism evidence="3 4">
    <name type="scientific">Flavobacterium granuli</name>
    <dbReference type="NCBI Taxonomy" id="280093"/>
    <lineage>
        <taxon>Bacteria</taxon>
        <taxon>Pseudomonadati</taxon>
        <taxon>Bacteroidota</taxon>
        <taxon>Flavobacteriia</taxon>
        <taxon>Flavobacteriales</taxon>
        <taxon>Flavobacteriaceae</taxon>
        <taxon>Flavobacterium</taxon>
    </lineage>
</organism>
<dbReference type="SUPFAM" id="SSF53187">
    <property type="entry name" value="Zn-dependent exopeptidases"/>
    <property type="match status" value="1"/>
</dbReference>
<dbReference type="InterPro" id="IPR001160">
    <property type="entry name" value="Peptidase_M20C"/>
</dbReference>
<evidence type="ECO:0000313" key="3">
    <source>
        <dbReference type="EMBL" id="MDR6846235.1"/>
    </source>
</evidence>
<sequence>MSQEIRNLEPKVLWNKFADLNAVPRPSKKEERVIEFMKDFGTSLGLETFEDEIRNVIIRKPATPGMENRKALVLQGHLDMVHQKNADTVFDFDTQGIDMYVEGDWVRAKGTTLGADNGLGVATIMAILESKDIPHPAIEALFTIDEETGMTGALNLQGGILRGDILLNLDTEEDDEIGIGCAGGMDVTVTAEYDEEETPEGSVGYSIKVKGLNGGHSGMDIHKGLGNANKIMNRLLFDGFDNFGLQISEINGGSLRNAIPRESTAKVIIAAVYDEAFVFDMQQIVNEIKSEFQTTEPNLEVVFEKLDTVPATVMPTIAQFYFVRAMYTAHNGVYRMSADFDNLVETSNNIAKVTLGEGKLSVQCLTRSSVESSKFDMANALRSAFELMGCEVEFSGSYPGWSPNPKSEILDVLVSIYEKQNGEKPNVAACHAGLECGILGTNYPDMDMISFGPTIHGAHSPDERASISSAQKYWKFVLEILENIPAKN</sequence>
<dbReference type="CDD" id="cd03890">
    <property type="entry name" value="M20_pepD"/>
    <property type="match status" value="1"/>
</dbReference>
<keyword evidence="3" id="KW-0224">Dipeptidase</keyword>
<feature type="domain" description="Peptidase M20 dimerisation" evidence="2">
    <location>
        <begin position="208"/>
        <end position="292"/>
    </location>
</feature>
<evidence type="ECO:0000259" key="2">
    <source>
        <dbReference type="Pfam" id="PF07687"/>
    </source>
</evidence>
<evidence type="ECO:0000313" key="4">
    <source>
        <dbReference type="Proteomes" id="UP001261871"/>
    </source>
</evidence>
<dbReference type="PANTHER" id="PTHR43501">
    <property type="entry name" value="CYTOSOL NON-SPECIFIC DIPEPTIDASE"/>
    <property type="match status" value="1"/>
</dbReference>
<dbReference type="InterPro" id="IPR011650">
    <property type="entry name" value="Peptidase_M20_dimer"/>
</dbReference>
<dbReference type="Pfam" id="PF07687">
    <property type="entry name" value="M20_dimer"/>
    <property type="match status" value="1"/>
</dbReference>
<dbReference type="PIRSF" id="PIRSF016599">
    <property type="entry name" value="Xaa-His_dipept"/>
    <property type="match status" value="1"/>
</dbReference>
<proteinExistence type="predicted"/>
<dbReference type="GO" id="GO:0016805">
    <property type="term" value="F:dipeptidase activity"/>
    <property type="evidence" value="ECO:0007669"/>
    <property type="project" value="UniProtKB-KW"/>
</dbReference>
<keyword evidence="1 3" id="KW-0378">Hydrolase</keyword>
<dbReference type="PRINTS" id="PR00934">
    <property type="entry name" value="XHISDIPTASE"/>
</dbReference>
<dbReference type="EMBL" id="JAVDTX010000006">
    <property type="protein sequence ID" value="MDR6846235.1"/>
    <property type="molecule type" value="Genomic_DNA"/>
</dbReference>
<accession>A0ABU1S5C7</accession>
<dbReference type="NCBIfam" id="TIGR01893">
    <property type="entry name" value="aa-his-dipept"/>
    <property type="match status" value="1"/>
</dbReference>
<evidence type="ECO:0000256" key="1">
    <source>
        <dbReference type="ARBA" id="ARBA00022801"/>
    </source>
</evidence>
<gene>
    <name evidence="3" type="ORF">J2W95_002946</name>
</gene>
<dbReference type="EC" id="3.4.13.-" evidence="3"/>
<dbReference type="Gene3D" id="3.40.630.10">
    <property type="entry name" value="Zn peptidases"/>
    <property type="match status" value="2"/>
</dbReference>
<keyword evidence="3" id="KW-0645">Protease</keyword>
<dbReference type="PANTHER" id="PTHR43501:SF1">
    <property type="entry name" value="CYTOSOL NON-SPECIFIC DIPEPTIDASE"/>
    <property type="match status" value="1"/>
</dbReference>
<reference evidence="3 4" key="1">
    <citation type="submission" date="2023-07" db="EMBL/GenBank/DDBJ databases">
        <title>Sorghum-associated microbial communities from plants grown in Nebraska, USA.</title>
        <authorList>
            <person name="Schachtman D."/>
        </authorList>
    </citation>
    <scope>NUCLEOTIDE SEQUENCE [LARGE SCALE GENOMIC DNA]</scope>
    <source>
        <strain evidence="3 4">BE124</strain>
    </source>
</reference>
<dbReference type="Proteomes" id="UP001261871">
    <property type="component" value="Unassembled WGS sequence"/>
</dbReference>
<dbReference type="Pfam" id="PF01546">
    <property type="entry name" value="Peptidase_M20"/>
    <property type="match status" value="1"/>
</dbReference>
<dbReference type="InterPro" id="IPR002933">
    <property type="entry name" value="Peptidase_M20"/>
</dbReference>
<keyword evidence="4" id="KW-1185">Reference proteome</keyword>